<name>A0ABC9SDS1_LEPBO</name>
<accession>A0ABC9SDS1</accession>
<dbReference type="Proteomes" id="UP000012166">
    <property type="component" value="Unassembled WGS sequence"/>
</dbReference>
<dbReference type="AlphaFoldDB" id="A0ABC9SDS1"/>
<proteinExistence type="predicted"/>
<evidence type="ECO:0000313" key="1">
    <source>
        <dbReference type="EMBL" id="EMN15910.1"/>
    </source>
</evidence>
<reference evidence="1 2" key="1">
    <citation type="submission" date="2013-01" db="EMBL/GenBank/DDBJ databases">
        <authorList>
            <person name="Harkins D.M."/>
            <person name="Durkin A.S."/>
            <person name="Brinkac L.M."/>
            <person name="Haft D.H."/>
            <person name="Selengut J.D."/>
            <person name="Sanka R."/>
            <person name="DePew J."/>
            <person name="Purushe J."/>
            <person name="Hartskeerl R.A."/>
            <person name="Ahmed A."/>
            <person name="van der Linden H."/>
            <person name="Goris M.G.A."/>
            <person name="Vinetz J.M."/>
            <person name="Sutton G.G."/>
            <person name="Nierman W.C."/>
            <person name="Fouts D.E."/>
        </authorList>
    </citation>
    <scope>NUCLEOTIDE SEQUENCE [LARGE SCALE GENOMIC DNA]</scope>
    <source>
        <strain evidence="1 2">Brem 328</strain>
    </source>
</reference>
<organism evidence="1 2">
    <name type="scientific">Leptospira borgpetersenii str. Brem 328</name>
    <dbReference type="NCBI Taxonomy" id="1049780"/>
    <lineage>
        <taxon>Bacteria</taxon>
        <taxon>Pseudomonadati</taxon>
        <taxon>Spirochaetota</taxon>
        <taxon>Spirochaetia</taxon>
        <taxon>Leptospirales</taxon>
        <taxon>Leptospiraceae</taxon>
        <taxon>Leptospira</taxon>
    </lineage>
</organism>
<gene>
    <name evidence="1" type="ORF">LEP1GSC056_3749</name>
</gene>
<evidence type="ECO:0000313" key="2">
    <source>
        <dbReference type="Proteomes" id="UP000012166"/>
    </source>
</evidence>
<comment type="caution">
    <text evidence="1">The sequence shown here is derived from an EMBL/GenBank/DDBJ whole genome shotgun (WGS) entry which is preliminary data.</text>
</comment>
<protein>
    <recommendedName>
        <fullName evidence="3">Lipoprotein</fullName>
    </recommendedName>
</protein>
<evidence type="ECO:0008006" key="3">
    <source>
        <dbReference type="Google" id="ProtNLM"/>
    </source>
</evidence>
<dbReference type="EMBL" id="AHMS02000041">
    <property type="protein sequence ID" value="EMN15910.1"/>
    <property type="molecule type" value="Genomic_DNA"/>
</dbReference>
<sequence>MSLPTGCSEELRAELSYESLCRVGPSLFPEDCRNSDKTQVIVG</sequence>